<dbReference type="Gramene" id="NC12G0242300.1">
    <property type="protein sequence ID" value="NC12G0242300.1:cds"/>
    <property type="gene ID" value="NC12G0242300"/>
</dbReference>
<sequence>MRIPTRRQYVRGTSTPNWVGCSKPH</sequence>
<evidence type="ECO:0000256" key="1">
    <source>
        <dbReference type="SAM" id="MobiDB-lite"/>
    </source>
</evidence>
<accession>A0A5K0YCK9</accession>
<dbReference type="AlphaFoldDB" id="A0A5K0YCK9"/>
<gene>
    <name evidence="2" type="ORF">NYM_LOCUS8960</name>
</gene>
<organism evidence="2">
    <name type="scientific">Nymphaea colorata</name>
    <name type="common">pocket water lily</name>
    <dbReference type="NCBI Taxonomy" id="210225"/>
    <lineage>
        <taxon>Eukaryota</taxon>
        <taxon>Viridiplantae</taxon>
        <taxon>Streptophyta</taxon>
        <taxon>Embryophyta</taxon>
        <taxon>Tracheophyta</taxon>
        <taxon>Spermatophyta</taxon>
        <taxon>Magnoliopsida</taxon>
        <taxon>Nymphaeales</taxon>
        <taxon>Nymphaeaceae</taxon>
        <taxon>Nymphaea</taxon>
    </lineage>
</organism>
<reference evidence="2" key="1">
    <citation type="submission" date="2019-09" db="EMBL/GenBank/DDBJ databases">
        <authorList>
            <person name="Zhang L."/>
        </authorList>
    </citation>
    <scope>NUCLEOTIDE SEQUENCE</scope>
</reference>
<evidence type="ECO:0000313" key="2">
    <source>
        <dbReference type="EMBL" id="VVV75168.1"/>
    </source>
</evidence>
<dbReference type="EMBL" id="LR721777">
    <property type="protein sequence ID" value="VVV75168.1"/>
    <property type="molecule type" value="Genomic_DNA"/>
</dbReference>
<name>A0A5K0YCK9_9MAGN</name>
<protein>
    <submittedName>
        <fullName evidence="2">Uncharacterized protein</fullName>
    </submittedName>
</protein>
<feature type="region of interest" description="Disordered" evidence="1">
    <location>
        <begin position="1"/>
        <end position="25"/>
    </location>
</feature>
<proteinExistence type="predicted"/>